<comment type="similarity">
    <text evidence="1 3">Belongs to the type-B carboxylesterase/lipase family.</text>
</comment>
<dbReference type="InterPro" id="IPR050309">
    <property type="entry name" value="Type-B_Carboxylest/Lipase"/>
</dbReference>
<evidence type="ECO:0000256" key="3">
    <source>
        <dbReference type="RuleBase" id="RU361235"/>
    </source>
</evidence>
<dbReference type="Gene3D" id="3.40.50.1820">
    <property type="entry name" value="alpha/beta hydrolase"/>
    <property type="match status" value="1"/>
</dbReference>
<proteinExistence type="inferred from homology"/>
<evidence type="ECO:0000259" key="4">
    <source>
        <dbReference type="Pfam" id="PF00135"/>
    </source>
</evidence>
<dbReference type="PANTHER" id="PTHR11559">
    <property type="entry name" value="CARBOXYLESTERASE"/>
    <property type="match status" value="1"/>
</dbReference>
<dbReference type="PROSITE" id="PS00122">
    <property type="entry name" value="CARBOXYLESTERASE_B_1"/>
    <property type="match status" value="1"/>
</dbReference>
<dbReference type="Proteomes" id="UP000190973">
    <property type="component" value="Unassembled WGS sequence"/>
</dbReference>
<dbReference type="SUPFAM" id="SSF53474">
    <property type="entry name" value="alpha/beta-Hydrolases"/>
    <property type="match status" value="1"/>
</dbReference>
<evidence type="ECO:0000313" key="5">
    <source>
        <dbReference type="EMBL" id="OOM63544.1"/>
    </source>
</evidence>
<organism evidence="5 6">
    <name type="scientific">Clostridium beijerinckii</name>
    <name type="common">Clostridium MP</name>
    <dbReference type="NCBI Taxonomy" id="1520"/>
    <lineage>
        <taxon>Bacteria</taxon>
        <taxon>Bacillati</taxon>
        <taxon>Bacillota</taxon>
        <taxon>Clostridia</taxon>
        <taxon>Eubacteriales</taxon>
        <taxon>Clostridiaceae</taxon>
        <taxon>Clostridium</taxon>
    </lineage>
</organism>
<name>A0A1S8SE08_CLOBE</name>
<dbReference type="GO" id="GO:0016787">
    <property type="term" value="F:hydrolase activity"/>
    <property type="evidence" value="ECO:0007669"/>
    <property type="project" value="UniProtKB-KW"/>
</dbReference>
<evidence type="ECO:0000256" key="1">
    <source>
        <dbReference type="ARBA" id="ARBA00005964"/>
    </source>
</evidence>
<dbReference type="EMBL" id="LZZI01000011">
    <property type="protein sequence ID" value="OOM63544.1"/>
    <property type="molecule type" value="Genomic_DNA"/>
</dbReference>
<protein>
    <recommendedName>
        <fullName evidence="3">Carboxylic ester hydrolase</fullName>
        <ecNumber evidence="3">3.1.1.-</ecNumber>
    </recommendedName>
</protein>
<sequence>MLRIVKVENGTIEGLPAADPRITSFKGIPFAAPPVGENRWRAPQSAKNWNGVLKAFKFAPISMQAKTVIDEKNIYTREWAVDPDIPMDEDCLYLNVWTPACSTNEKLPVFIWYFGGVLQFGNAAEMEFDGERIARRGIVVVTINYRLNVFGFLCHPEITAEAPDAPANFGNLDQQAGTLWVKQNIEAFGGNPNNITIGGQSAGGGSVLNQLTSPQNDCFCQKAIIQSGIITTLYEGNPLPLEKHNLVQAEQEGIKFFGFLGVSSLAEARKLDAEYIRDKSLEYKKYWGTVEDNVFCVGDAFNLFLQNKRLMVPVLLGHTSSEFLNVPKVRNIDEFKHMAIEMFGDDADEYLELCQAQLGDIDEIRKKASVRSIEYAIRIIGQSNADTKANTPLYYYNFDAEIPGWDNPGTFHSVDLWFFFETLAKCWRPFIGKHYDLARQMCNYWANFISYGDPNGKDSTGDEMPRWERYTPREPYGMVFGDKAEFIKEQPNNLMKFLIREYFKKEENLY</sequence>
<gene>
    <name evidence="5" type="primary">fumD</name>
    <name evidence="5" type="ORF">CLBCK_09550</name>
</gene>
<dbReference type="InterPro" id="IPR019819">
    <property type="entry name" value="Carboxylesterase_B_CS"/>
</dbReference>
<accession>A0A1S8SE08</accession>
<dbReference type="InterPro" id="IPR002018">
    <property type="entry name" value="CarbesteraseB"/>
</dbReference>
<dbReference type="EC" id="3.1.1.-" evidence="3"/>
<evidence type="ECO:0000256" key="2">
    <source>
        <dbReference type="ARBA" id="ARBA00022801"/>
    </source>
</evidence>
<dbReference type="AlphaFoldDB" id="A0A1S8SE08"/>
<comment type="caution">
    <text evidence="5">The sequence shown here is derived from an EMBL/GenBank/DDBJ whole genome shotgun (WGS) entry which is preliminary data.</text>
</comment>
<dbReference type="RefSeq" id="WP_077837727.1">
    <property type="nucleotide sequence ID" value="NZ_JABTAE010000001.1"/>
</dbReference>
<dbReference type="PROSITE" id="PS00941">
    <property type="entry name" value="CARBOXYLESTERASE_B_2"/>
    <property type="match status" value="1"/>
</dbReference>
<feature type="domain" description="Carboxylesterase type B" evidence="4">
    <location>
        <begin position="4"/>
        <end position="485"/>
    </location>
</feature>
<dbReference type="Pfam" id="PF00135">
    <property type="entry name" value="COesterase"/>
    <property type="match status" value="1"/>
</dbReference>
<evidence type="ECO:0000313" key="6">
    <source>
        <dbReference type="Proteomes" id="UP000190973"/>
    </source>
</evidence>
<dbReference type="InterPro" id="IPR029058">
    <property type="entry name" value="AB_hydrolase_fold"/>
</dbReference>
<keyword evidence="2 3" id="KW-0378">Hydrolase</keyword>
<reference evidence="5 6" key="1">
    <citation type="submission" date="2016-05" db="EMBL/GenBank/DDBJ databases">
        <title>Microbial solvent formation.</title>
        <authorList>
            <person name="Poehlein A."/>
            <person name="Montoya Solano J.D."/>
            <person name="Flitsch S."/>
            <person name="Krabben P."/>
            <person name="Duerre P."/>
            <person name="Daniel R."/>
        </authorList>
    </citation>
    <scope>NUCLEOTIDE SEQUENCE [LARGE SCALE GENOMIC DNA]</scope>
    <source>
        <strain evidence="5 6">DSM 53</strain>
    </source>
</reference>
<dbReference type="InterPro" id="IPR019826">
    <property type="entry name" value="Carboxylesterase_B_AS"/>
</dbReference>